<keyword evidence="6 7" id="KW-0804">Transcription</keyword>
<proteinExistence type="inferred from homology"/>
<accession>A0A1H3ZHF1</accession>
<dbReference type="InterPro" id="IPR035642">
    <property type="entry name" value="MraZ_N"/>
</dbReference>
<dbReference type="InterPro" id="IPR035644">
    <property type="entry name" value="MraZ_C"/>
</dbReference>
<dbReference type="PANTHER" id="PTHR34701">
    <property type="entry name" value="TRANSCRIPTIONAL REGULATOR MRAZ"/>
    <property type="match status" value="1"/>
</dbReference>
<dbReference type="GO" id="GO:0000976">
    <property type="term" value="F:transcription cis-regulatory region binding"/>
    <property type="evidence" value="ECO:0007669"/>
    <property type="project" value="TreeGrafter"/>
</dbReference>
<dbReference type="InterPro" id="IPR038619">
    <property type="entry name" value="MraZ_sf"/>
</dbReference>
<dbReference type="NCBIfam" id="TIGR00242">
    <property type="entry name" value="division/cell wall cluster transcriptional repressor MraZ"/>
    <property type="match status" value="1"/>
</dbReference>
<feature type="domain" description="SpoVT-AbrB" evidence="8">
    <location>
        <begin position="6"/>
        <end position="52"/>
    </location>
</feature>
<dbReference type="AlphaFoldDB" id="A0A1H3ZHF1"/>
<dbReference type="Pfam" id="PF02381">
    <property type="entry name" value="MraZ"/>
    <property type="match status" value="2"/>
</dbReference>
<evidence type="ECO:0000259" key="8">
    <source>
        <dbReference type="PROSITE" id="PS51740"/>
    </source>
</evidence>
<dbReference type="InterPro" id="IPR007159">
    <property type="entry name" value="SpoVT-AbrB_dom"/>
</dbReference>
<keyword evidence="4 7" id="KW-0805">Transcription regulation</keyword>
<dbReference type="PANTHER" id="PTHR34701:SF1">
    <property type="entry name" value="TRANSCRIPTIONAL REGULATOR MRAZ"/>
    <property type="match status" value="1"/>
</dbReference>
<reference evidence="9 10" key="1">
    <citation type="submission" date="2016-10" db="EMBL/GenBank/DDBJ databases">
        <authorList>
            <person name="de Groot N.N."/>
        </authorList>
    </citation>
    <scope>NUCLEOTIDE SEQUENCE [LARGE SCALE GENOMIC DNA]</scope>
    <source>
        <strain evidence="9 10">DSM 7343</strain>
    </source>
</reference>
<dbReference type="RefSeq" id="WP_092346356.1">
    <property type="nucleotide sequence ID" value="NZ_FNQN01000004.1"/>
</dbReference>
<organism evidence="9 10">
    <name type="scientific">Desulfuromusa kysingii</name>
    <dbReference type="NCBI Taxonomy" id="37625"/>
    <lineage>
        <taxon>Bacteria</taxon>
        <taxon>Pseudomonadati</taxon>
        <taxon>Thermodesulfobacteriota</taxon>
        <taxon>Desulfuromonadia</taxon>
        <taxon>Desulfuromonadales</taxon>
        <taxon>Geopsychrobacteraceae</taxon>
        <taxon>Desulfuromusa</taxon>
    </lineage>
</organism>
<dbReference type="InterPro" id="IPR020603">
    <property type="entry name" value="MraZ_dom"/>
</dbReference>
<evidence type="ECO:0000256" key="5">
    <source>
        <dbReference type="ARBA" id="ARBA00023125"/>
    </source>
</evidence>
<evidence type="ECO:0000256" key="7">
    <source>
        <dbReference type="HAMAP-Rule" id="MF_01008"/>
    </source>
</evidence>
<name>A0A1H3ZHF1_9BACT</name>
<dbReference type="PROSITE" id="PS51740">
    <property type="entry name" value="SPOVT_ABRB"/>
    <property type="match status" value="2"/>
</dbReference>
<dbReference type="GO" id="GO:2000143">
    <property type="term" value="P:negative regulation of DNA-templated transcription initiation"/>
    <property type="evidence" value="ECO:0007669"/>
    <property type="project" value="TreeGrafter"/>
</dbReference>
<keyword evidence="10" id="KW-1185">Reference proteome</keyword>
<comment type="subunit">
    <text evidence="7">Forms oligomers.</text>
</comment>
<evidence type="ECO:0000256" key="4">
    <source>
        <dbReference type="ARBA" id="ARBA00023015"/>
    </source>
</evidence>
<gene>
    <name evidence="7" type="primary">mraZ</name>
    <name evidence="9" type="ORF">SAMN05660420_01527</name>
</gene>
<protein>
    <recommendedName>
        <fullName evidence="1 7">Transcriptional regulator MraZ</fullName>
    </recommendedName>
</protein>
<dbReference type="EMBL" id="FNQN01000004">
    <property type="protein sequence ID" value="SEA23110.1"/>
    <property type="molecule type" value="Genomic_DNA"/>
</dbReference>
<evidence type="ECO:0000256" key="6">
    <source>
        <dbReference type="ARBA" id="ARBA00023163"/>
    </source>
</evidence>
<comment type="similarity">
    <text evidence="7">Belongs to the MraZ family.</text>
</comment>
<dbReference type="GO" id="GO:0009295">
    <property type="term" value="C:nucleoid"/>
    <property type="evidence" value="ECO:0007669"/>
    <property type="project" value="UniProtKB-SubCell"/>
</dbReference>
<evidence type="ECO:0000313" key="10">
    <source>
        <dbReference type="Proteomes" id="UP000199409"/>
    </source>
</evidence>
<keyword evidence="2 7" id="KW-0963">Cytoplasm</keyword>
<dbReference type="OrthoDB" id="9807753at2"/>
<dbReference type="GO" id="GO:0005737">
    <property type="term" value="C:cytoplasm"/>
    <property type="evidence" value="ECO:0007669"/>
    <property type="project" value="UniProtKB-UniRule"/>
</dbReference>
<dbReference type="SUPFAM" id="SSF89447">
    <property type="entry name" value="AbrB/MazE/MraZ-like"/>
    <property type="match status" value="1"/>
</dbReference>
<evidence type="ECO:0000256" key="1">
    <source>
        <dbReference type="ARBA" id="ARBA00013860"/>
    </source>
</evidence>
<dbReference type="CDD" id="cd16321">
    <property type="entry name" value="MraZ_C"/>
    <property type="match status" value="1"/>
</dbReference>
<dbReference type="STRING" id="37625.SAMN05660420_01527"/>
<comment type="subcellular location">
    <subcellularLocation>
        <location evidence="7">Cytoplasm</location>
        <location evidence="7">Nucleoid</location>
    </subcellularLocation>
</comment>
<dbReference type="InterPro" id="IPR037914">
    <property type="entry name" value="SpoVT-AbrB_sf"/>
</dbReference>
<dbReference type="HAMAP" id="MF_01008">
    <property type="entry name" value="MraZ"/>
    <property type="match status" value="1"/>
</dbReference>
<dbReference type="InterPro" id="IPR003444">
    <property type="entry name" value="MraZ"/>
</dbReference>
<dbReference type="Proteomes" id="UP000199409">
    <property type="component" value="Unassembled WGS sequence"/>
</dbReference>
<sequence>MKFSGEHKVSIDLKGRVSIPASFRDELRQKYDSVGLVVTRYKNGLVAYPPPRWEEICANVFSMPPGPKREANIRSRIAPAKECSFNAQGRIQIPQSLREHAGLDKDVVVVGMFEKIEIWSQIAHTLIAAESESMLDEDAQGQADLGF</sequence>
<dbReference type="CDD" id="cd16320">
    <property type="entry name" value="MraZ_N"/>
    <property type="match status" value="1"/>
</dbReference>
<evidence type="ECO:0000313" key="9">
    <source>
        <dbReference type="EMBL" id="SEA23110.1"/>
    </source>
</evidence>
<evidence type="ECO:0000256" key="2">
    <source>
        <dbReference type="ARBA" id="ARBA00022490"/>
    </source>
</evidence>
<evidence type="ECO:0000256" key="3">
    <source>
        <dbReference type="ARBA" id="ARBA00022737"/>
    </source>
</evidence>
<keyword evidence="5 7" id="KW-0238">DNA-binding</keyword>
<dbReference type="Gene3D" id="3.40.1550.20">
    <property type="entry name" value="Transcriptional regulator MraZ domain"/>
    <property type="match status" value="1"/>
</dbReference>
<dbReference type="GO" id="GO:0003700">
    <property type="term" value="F:DNA-binding transcription factor activity"/>
    <property type="evidence" value="ECO:0007669"/>
    <property type="project" value="UniProtKB-UniRule"/>
</dbReference>
<feature type="domain" description="SpoVT-AbrB" evidence="8">
    <location>
        <begin position="80"/>
        <end position="123"/>
    </location>
</feature>
<keyword evidence="3" id="KW-0677">Repeat</keyword>